<dbReference type="GO" id="GO:0016887">
    <property type="term" value="F:ATP hydrolysis activity"/>
    <property type="evidence" value="ECO:0007669"/>
    <property type="project" value="InterPro"/>
</dbReference>
<dbReference type="InterPro" id="IPR015856">
    <property type="entry name" value="ABC_transpr_CbiO/EcfA_su"/>
</dbReference>
<name>A0A6I0ERE5_9FIRM</name>
<evidence type="ECO:0000256" key="7">
    <source>
        <dbReference type="ARBA" id="ARBA00022967"/>
    </source>
</evidence>
<evidence type="ECO:0000256" key="4">
    <source>
        <dbReference type="ARBA" id="ARBA00022475"/>
    </source>
</evidence>
<gene>
    <name evidence="10" type="ORF">F9B85_09900</name>
</gene>
<dbReference type="Proteomes" id="UP000468766">
    <property type="component" value="Unassembled WGS sequence"/>
</dbReference>
<evidence type="ECO:0000256" key="1">
    <source>
        <dbReference type="ARBA" id="ARBA00004202"/>
    </source>
</evidence>
<keyword evidence="7" id="KW-1278">Translocase</keyword>
<protein>
    <submittedName>
        <fullName evidence="10">ABC transporter ATP-binding protein</fullName>
    </submittedName>
</protein>
<evidence type="ECO:0000256" key="6">
    <source>
        <dbReference type="ARBA" id="ARBA00022840"/>
    </source>
</evidence>
<dbReference type="CDD" id="cd03225">
    <property type="entry name" value="ABC_cobalt_CbiO_domain1"/>
    <property type="match status" value="1"/>
</dbReference>
<evidence type="ECO:0000313" key="10">
    <source>
        <dbReference type="EMBL" id="KAB2952116.1"/>
    </source>
</evidence>
<evidence type="ECO:0000313" key="11">
    <source>
        <dbReference type="Proteomes" id="UP000468766"/>
    </source>
</evidence>
<dbReference type="GO" id="GO:0042626">
    <property type="term" value="F:ATPase-coupled transmembrane transporter activity"/>
    <property type="evidence" value="ECO:0007669"/>
    <property type="project" value="TreeGrafter"/>
</dbReference>
<comment type="caution">
    <text evidence="10">The sequence shown here is derived from an EMBL/GenBank/DDBJ whole genome shotgun (WGS) entry which is preliminary data.</text>
</comment>
<dbReference type="InterPro" id="IPR003439">
    <property type="entry name" value="ABC_transporter-like_ATP-bd"/>
</dbReference>
<keyword evidence="8" id="KW-0472">Membrane</keyword>
<dbReference type="PANTHER" id="PTHR43553">
    <property type="entry name" value="HEAVY METAL TRANSPORTER"/>
    <property type="match status" value="1"/>
</dbReference>
<dbReference type="InterPro" id="IPR017871">
    <property type="entry name" value="ABC_transporter-like_CS"/>
</dbReference>
<dbReference type="GO" id="GO:0043190">
    <property type="term" value="C:ATP-binding cassette (ABC) transporter complex"/>
    <property type="evidence" value="ECO:0007669"/>
    <property type="project" value="TreeGrafter"/>
</dbReference>
<dbReference type="InterPro" id="IPR003593">
    <property type="entry name" value="AAA+_ATPase"/>
</dbReference>
<keyword evidence="11" id="KW-1185">Reference proteome</keyword>
<dbReference type="Pfam" id="PF00005">
    <property type="entry name" value="ABC_tran"/>
    <property type="match status" value="1"/>
</dbReference>
<evidence type="ECO:0000256" key="2">
    <source>
        <dbReference type="ARBA" id="ARBA00005417"/>
    </source>
</evidence>
<comment type="subcellular location">
    <subcellularLocation>
        <location evidence="1">Cell membrane</location>
        <topology evidence="1">Peripheral membrane protein</topology>
    </subcellularLocation>
</comment>
<keyword evidence="4" id="KW-1003">Cell membrane</keyword>
<evidence type="ECO:0000256" key="5">
    <source>
        <dbReference type="ARBA" id="ARBA00022741"/>
    </source>
</evidence>
<dbReference type="FunFam" id="3.40.50.300:FF:000224">
    <property type="entry name" value="Energy-coupling factor transporter ATP-binding protein EcfA"/>
    <property type="match status" value="1"/>
</dbReference>
<evidence type="ECO:0000259" key="9">
    <source>
        <dbReference type="PROSITE" id="PS50893"/>
    </source>
</evidence>
<dbReference type="PROSITE" id="PS50893">
    <property type="entry name" value="ABC_TRANSPORTER_2"/>
    <property type="match status" value="1"/>
</dbReference>
<feature type="domain" description="ABC transporter" evidence="9">
    <location>
        <begin position="6"/>
        <end position="234"/>
    </location>
</feature>
<keyword evidence="3" id="KW-0813">Transport</keyword>
<reference evidence="10 11" key="1">
    <citation type="submission" date="2019-10" db="EMBL/GenBank/DDBJ databases">
        <title>Whole-genome sequence of the extremophile Heliorestis acidaminivorans DSM 24790.</title>
        <authorList>
            <person name="Kyndt J.A."/>
            <person name="Meyer T.E."/>
        </authorList>
    </citation>
    <scope>NUCLEOTIDE SEQUENCE [LARGE SCALE GENOMIC DNA]</scope>
    <source>
        <strain evidence="10 11">DSM 24790</strain>
    </source>
</reference>
<proteinExistence type="inferred from homology"/>
<organism evidence="10 11">
    <name type="scientific">Heliorestis acidaminivorans</name>
    <dbReference type="NCBI Taxonomy" id="553427"/>
    <lineage>
        <taxon>Bacteria</taxon>
        <taxon>Bacillati</taxon>
        <taxon>Bacillota</taxon>
        <taxon>Clostridia</taxon>
        <taxon>Eubacteriales</taxon>
        <taxon>Heliobacteriaceae</taxon>
        <taxon>Heliorestis</taxon>
    </lineage>
</organism>
<accession>A0A6I0ERE5</accession>
<keyword evidence="6 10" id="KW-0067">ATP-binding</keyword>
<keyword evidence="5" id="KW-0547">Nucleotide-binding</keyword>
<dbReference type="AlphaFoldDB" id="A0A6I0ERE5"/>
<dbReference type="EMBL" id="WBXO01000007">
    <property type="protein sequence ID" value="KAB2952116.1"/>
    <property type="molecule type" value="Genomic_DNA"/>
</dbReference>
<evidence type="ECO:0000256" key="3">
    <source>
        <dbReference type="ARBA" id="ARBA00022448"/>
    </source>
</evidence>
<dbReference type="InterPro" id="IPR027417">
    <property type="entry name" value="P-loop_NTPase"/>
</dbReference>
<dbReference type="SUPFAM" id="SSF52540">
    <property type="entry name" value="P-loop containing nucleoside triphosphate hydrolases"/>
    <property type="match status" value="1"/>
</dbReference>
<dbReference type="Gene3D" id="3.40.50.300">
    <property type="entry name" value="P-loop containing nucleotide triphosphate hydrolases"/>
    <property type="match status" value="1"/>
</dbReference>
<dbReference type="RefSeq" id="WP_151620440.1">
    <property type="nucleotide sequence ID" value="NZ_WBXO01000007.1"/>
</dbReference>
<dbReference type="OrthoDB" id="9784332at2"/>
<dbReference type="SMART" id="SM00382">
    <property type="entry name" value="AAA"/>
    <property type="match status" value="1"/>
</dbReference>
<sequence length="251" mass="28020">MTSAVLEVKDLSFCYEEGRPILQDLHLTIREGERVGLIGPNGAGKTTLFLLAGGILKAVSGQIRLCNQPVVPGIFRPELGMVFQNVNDQLFCPSVREDLAFGPTNMGLSPQEVERRVRSASIETGVEKLLERPPHQLSGGEKRMVAMAGILAMGSRLLLLDEPSANLDMRYRRRLINLLQKRQDCSMLIASHDLEVLLELCDRVILLAEGTIQADGLPKKIMAHTDLMHQYGLEVPHSLRRSLRKFYIRRG</sequence>
<dbReference type="GO" id="GO:0005524">
    <property type="term" value="F:ATP binding"/>
    <property type="evidence" value="ECO:0007669"/>
    <property type="project" value="UniProtKB-KW"/>
</dbReference>
<dbReference type="InterPro" id="IPR050095">
    <property type="entry name" value="ECF_ABC_transporter_ATP-bd"/>
</dbReference>
<evidence type="ECO:0000256" key="8">
    <source>
        <dbReference type="ARBA" id="ARBA00023136"/>
    </source>
</evidence>
<dbReference type="PROSITE" id="PS00211">
    <property type="entry name" value="ABC_TRANSPORTER_1"/>
    <property type="match status" value="1"/>
</dbReference>
<dbReference type="PANTHER" id="PTHR43553:SF24">
    <property type="entry name" value="ENERGY-COUPLING FACTOR TRANSPORTER ATP-BINDING PROTEIN ECFA1"/>
    <property type="match status" value="1"/>
</dbReference>
<comment type="similarity">
    <text evidence="2">Belongs to the ABC transporter superfamily.</text>
</comment>